<protein>
    <submittedName>
        <fullName evidence="4">Nudix hydrolase 14, chloroplastic</fullName>
        <ecNumber evidence="4">3.6.1.21</ecNumber>
    </submittedName>
</protein>
<keyword evidence="5" id="KW-1185">Reference proteome</keyword>
<comment type="cofactor">
    <cofactor evidence="1">
        <name>Mg(2+)</name>
        <dbReference type="ChEBI" id="CHEBI:18420"/>
    </cofactor>
</comment>
<accession>A0ABD3E2H4</accession>
<dbReference type="InterPro" id="IPR000086">
    <property type="entry name" value="NUDIX_hydrolase_dom"/>
</dbReference>
<proteinExistence type="predicted"/>
<dbReference type="Pfam" id="PF00293">
    <property type="entry name" value="NUDIX"/>
    <property type="match status" value="1"/>
</dbReference>
<dbReference type="EMBL" id="JAVIJP010000009">
    <property type="protein sequence ID" value="KAL3647244.1"/>
    <property type="molecule type" value="Genomic_DNA"/>
</dbReference>
<dbReference type="SUPFAM" id="SSF55811">
    <property type="entry name" value="Nudix"/>
    <property type="match status" value="1"/>
</dbReference>
<evidence type="ECO:0000313" key="4">
    <source>
        <dbReference type="EMBL" id="KAL3647244.1"/>
    </source>
</evidence>
<feature type="domain" description="Nudix hydrolase" evidence="3">
    <location>
        <begin position="153"/>
        <end position="306"/>
    </location>
</feature>
<dbReference type="InterPro" id="IPR015797">
    <property type="entry name" value="NUDIX_hydrolase-like_dom_sf"/>
</dbReference>
<dbReference type="PROSITE" id="PS51462">
    <property type="entry name" value="NUDIX"/>
    <property type="match status" value="1"/>
</dbReference>
<dbReference type="PANTHER" id="PTHR11839:SF18">
    <property type="entry name" value="NUDIX HYDROLASE DOMAIN-CONTAINING PROTEIN"/>
    <property type="match status" value="1"/>
</dbReference>
<dbReference type="FunFam" id="3.90.79.10:FF:000050">
    <property type="entry name" value="Nudix hydrolase 14 chloroplastic"/>
    <property type="match status" value="1"/>
</dbReference>
<sequence length="319" mass="34827">MMMSPFLLPISRGIIAFKTSNPFTKFTHSPSSSTIHLCKTISTLSAKMTSESASTQLTHTVNLPGQLEQPVTVLAAAGVSDSDFRNAIDCTLFKQWLKNIQTETGLLKSGAMSVRQVIIQDVDMFGNRVGFLKFNADVIDNETGSKVPGIVFARGPAVAVLILLESDGETYAVLTEQVRVPVGKLVMELPAGMLDDDKGDVVGTAVREVEEETGLHLNLNDLVDLTAFLNPSTGHRTFPSPGGCDEELGLFLYRGSVDKEIIKQLQGKETGLRDHGELIRVHVVPYKNLWRMTPDAKALMAIALYEMAMRDGLLPPRKD</sequence>
<dbReference type="GO" id="GO:0019144">
    <property type="term" value="F:ADP-sugar diphosphatase activity"/>
    <property type="evidence" value="ECO:0007669"/>
    <property type="project" value="UniProtKB-EC"/>
</dbReference>
<evidence type="ECO:0000256" key="2">
    <source>
        <dbReference type="ARBA" id="ARBA00022801"/>
    </source>
</evidence>
<keyword evidence="2 4" id="KW-0378">Hydrolase</keyword>
<organism evidence="4 5">
    <name type="scientific">Castilleja foliolosa</name>
    <dbReference type="NCBI Taxonomy" id="1961234"/>
    <lineage>
        <taxon>Eukaryota</taxon>
        <taxon>Viridiplantae</taxon>
        <taxon>Streptophyta</taxon>
        <taxon>Embryophyta</taxon>
        <taxon>Tracheophyta</taxon>
        <taxon>Spermatophyta</taxon>
        <taxon>Magnoliopsida</taxon>
        <taxon>eudicotyledons</taxon>
        <taxon>Gunneridae</taxon>
        <taxon>Pentapetalae</taxon>
        <taxon>asterids</taxon>
        <taxon>lamiids</taxon>
        <taxon>Lamiales</taxon>
        <taxon>Orobanchaceae</taxon>
        <taxon>Pedicularideae</taxon>
        <taxon>Castillejinae</taxon>
        <taxon>Castilleja</taxon>
    </lineage>
</organism>
<dbReference type="Proteomes" id="UP001632038">
    <property type="component" value="Unassembled WGS sequence"/>
</dbReference>
<evidence type="ECO:0000313" key="5">
    <source>
        <dbReference type="Proteomes" id="UP001632038"/>
    </source>
</evidence>
<reference evidence="5" key="1">
    <citation type="journal article" date="2024" name="IScience">
        <title>Strigolactones Initiate the Formation of Haustorium-like Structures in Castilleja.</title>
        <authorList>
            <person name="Buerger M."/>
            <person name="Peterson D."/>
            <person name="Chory J."/>
        </authorList>
    </citation>
    <scope>NUCLEOTIDE SEQUENCE [LARGE SCALE GENOMIC DNA]</scope>
</reference>
<gene>
    <name evidence="4" type="primary">NUDT14_1</name>
    <name evidence="4" type="ORF">CASFOL_008212</name>
</gene>
<dbReference type="EC" id="3.6.1.21" evidence="4"/>
<evidence type="ECO:0000256" key="1">
    <source>
        <dbReference type="ARBA" id="ARBA00001946"/>
    </source>
</evidence>
<dbReference type="AlphaFoldDB" id="A0ABD3E2H4"/>
<dbReference type="Gene3D" id="3.90.79.10">
    <property type="entry name" value="Nucleoside Triphosphate Pyrophosphohydrolase"/>
    <property type="match status" value="1"/>
</dbReference>
<name>A0ABD3E2H4_9LAMI</name>
<dbReference type="PANTHER" id="PTHR11839">
    <property type="entry name" value="UDP/ADP-SUGAR PYROPHOSPHATASE"/>
    <property type="match status" value="1"/>
</dbReference>
<dbReference type="CDD" id="cd03424">
    <property type="entry name" value="NUDIX_ADPRase_Nudt5_UGPPase_Nudt14"/>
    <property type="match status" value="1"/>
</dbReference>
<evidence type="ECO:0000259" key="3">
    <source>
        <dbReference type="PROSITE" id="PS51462"/>
    </source>
</evidence>
<comment type="caution">
    <text evidence="4">The sequence shown here is derived from an EMBL/GenBank/DDBJ whole genome shotgun (WGS) entry which is preliminary data.</text>
</comment>